<feature type="region of interest" description="Disordered" evidence="3">
    <location>
        <begin position="264"/>
        <end position="291"/>
    </location>
</feature>
<dbReference type="PRINTS" id="PR00081">
    <property type="entry name" value="GDHRDH"/>
</dbReference>
<dbReference type="GO" id="GO:0016491">
    <property type="term" value="F:oxidoreductase activity"/>
    <property type="evidence" value="ECO:0007669"/>
    <property type="project" value="UniProtKB-KW"/>
</dbReference>
<accession>A0A6J7I1E5</accession>
<dbReference type="PANTHER" id="PTHR24320:SF148">
    <property type="entry name" value="NAD(P)-BINDING ROSSMANN-FOLD SUPERFAMILY PROTEIN"/>
    <property type="match status" value="1"/>
</dbReference>
<comment type="similarity">
    <text evidence="1">Belongs to the short-chain dehydrogenases/reductases (SDR) family.</text>
</comment>
<evidence type="ECO:0000256" key="1">
    <source>
        <dbReference type="ARBA" id="ARBA00006484"/>
    </source>
</evidence>
<proteinExistence type="inferred from homology"/>
<name>A0A6J7I1E5_9ZZZZ</name>
<dbReference type="AlphaFoldDB" id="A0A6J7I1E5"/>
<dbReference type="PANTHER" id="PTHR24320">
    <property type="entry name" value="RETINOL DEHYDROGENASE"/>
    <property type="match status" value="1"/>
</dbReference>
<gene>
    <name evidence="4" type="ORF">UFOPK3674_00761</name>
</gene>
<dbReference type="InterPro" id="IPR036291">
    <property type="entry name" value="NAD(P)-bd_dom_sf"/>
</dbReference>
<dbReference type="Pfam" id="PF00106">
    <property type="entry name" value="adh_short"/>
    <property type="match status" value="1"/>
</dbReference>
<dbReference type="PRINTS" id="PR00080">
    <property type="entry name" value="SDRFAMILY"/>
</dbReference>
<dbReference type="SUPFAM" id="SSF51735">
    <property type="entry name" value="NAD(P)-binding Rossmann-fold domains"/>
    <property type="match status" value="1"/>
</dbReference>
<feature type="compositionally biased region" description="Basic and acidic residues" evidence="3">
    <location>
        <begin position="282"/>
        <end position="291"/>
    </location>
</feature>
<evidence type="ECO:0000256" key="2">
    <source>
        <dbReference type="ARBA" id="ARBA00023002"/>
    </source>
</evidence>
<dbReference type="EMBL" id="CAFBMX010000003">
    <property type="protein sequence ID" value="CAB4924526.1"/>
    <property type="molecule type" value="Genomic_DNA"/>
</dbReference>
<evidence type="ECO:0000256" key="3">
    <source>
        <dbReference type="SAM" id="MobiDB-lite"/>
    </source>
</evidence>
<dbReference type="NCBIfam" id="NF004513">
    <property type="entry name" value="PRK05854.1"/>
    <property type="match status" value="1"/>
</dbReference>
<reference evidence="4" key="1">
    <citation type="submission" date="2020-05" db="EMBL/GenBank/DDBJ databases">
        <authorList>
            <person name="Chiriac C."/>
            <person name="Salcher M."/>
            <person name="Ghai R."/>
            <person name="Kavagutti S V."/>
        </authorList>
    </citation>
    <scope>NUCLEOTIDE SEQUENCE</scope>
</reference>
<dbReference type="CDD" id="cd05327">
    <property type="entry name" value="retinol-DH_like_SDR_c_like"/>
    <property type="match status" value="1"/>
</dbReference>
<keyword evidence="2" id="KW-0560">Oxidoreductase</keyword>
<dbReference type="Gene3D" id="3.40.50.720">
    <property type="entry name" value="NAD(P)-binding Rossmann-like Domain"/>
    <property type="match status" value="1"/>
</dbReference>
<evidence type="ECO:0000313" key="4">
    <source>
        <dbReference type="EMBL" id="CAB4924526.1"/>
    </source>
</evidence>
<dbReference type="InterPro" id="IPR002347">
    <property type="entry name" value="SDR_fam"/>
</dbReference>
<dbReference type="NCBIfam" id="NF004846">
    <property type="entry name" value="PRK06197.1"/>
    <property type="match status" value="1"/>
</dbReference>
<organism evidence="4">
    <name type="scientific">freshwater metagenome</name>
    <dbReference type="NCBI Taxonomy" id="449393"/>
    <lineage>
        <taxon>unclassified sequences</taxon>
        <taxon>metagenomes</taxon>
        <taxon>ecological metagenomes</taxon>
    </lineage>
</organism>
<sequence>MKRWTAEQVPDQRGRTVVVTGANSGIGLHTAIGLAAAGAQVVLACRDAERGARALAQVSPAATDVAPQLLPLDLASLQSIGAFADALETRFAQVDVLVNNAGVMATPRRETADGFELQFGTNHLGHFALTGALLPLLRAATAPRVVSVASLVHRIGRVDFDDLNAERRYRRWGAYAQSKLANLLFTYELQSRARTAGSPLVALAAHPGYTHTNLQAIAPQMDGRPLKGRVYAAVGSRTGQSAAMGALPTLYAVTMPLRPGAYVGPDGPGEMRGHPRLVSSSRDSKDPVSRRRLWEASERLTDVPVRP</sequence>
<protein>
    <submittedName>
        <fullName evidence="4">Unannotated protein</fullName>
    </submittedName>
</protein>